<dbReference type="AlphaFoldDB" id="A0A8J3CJ80"/>
<proteinExistence type="predicted"/>
<dbReference type="EMBL" id="BMMK01000077">
    <property type="protein sequence ID" value="GGM84664.1"/>
    <property type="molecule type" value="Genomic_DNA"/>
</dbReference>
<feature type="transmembrane region" description="Helical" evidence="1">
    <location>
        <begin position="69"/>
        <end position="90"/>
    </location>
</feature>
<dbReference type="InterPro" id="IPR001646">
    <property type="entry name" value="5peptide_repeat"/>
</dbReference>
<dbReference type="SUPFAM" id="SSF141571">
    <property type="entry name" value="Pentapeptide repeat-like"/>
    <property type="match status" value="1"/>
</dbReference>
<accession>A0A8J3CJ80</accession>
<dbReference type="Pfam" id="PF13576">
    <property type="entry name" value="Pentapeptide_3"/>
    <property type="match status" value="2"/>
</dbReference>
<evidence type="ECO:0000313" key="3">
    <source>
        <dbReference type="Proteomes" id="UP000637578"/>
    </source>
</evidence>
<keyword evidence="3" id="KW-1185">Reference proteome</keyword>
<dbReference type="Proteomes" id="UP000637578">
    <property type="component" value="Unassembled WGS sequence"/>
</dbReference>
<protein>
    <recommendedName>
        <fullName evidence="4">Pentapeptide repeat-containing protein</fullName>
    </recommendedName>
</protein>
<feature type="transmembrane region" description="Helical" evidence="1">
    <location>
        <begin position="29"/>
        <end position="48"/>
    </location>
</feature>
<sequence length="430" mass="47885">MAVLLVAVERWWQFVDWPALARWVWGRSLSAHLLVLSVVGLVVVGVRTRQHRRRKSQPELVDERPPIRVMRWWMVLFGVALVMGTTWWAAHWLLTEAAGASDPSRARIEAMRTALTVGAGTGGGVVLLLAARKQWLSERAQAHNEDDASERRITELYTKAVEQLGSDKAPVRLGGLYALERLAQNNPSHRQTIVDVICAYLRMPYTPPRENTARRFGLPVPVRPGPTRRACLRLAAGQDDGGASSEKDTRMEELQVRLAAQDILTRHLRPGRYLFRGRHQQPVATFWGGISLNLSNATLVDFGLSGCRIQWIDADNVKFGGDARFTGTQFRGGARFGGAQFGGDARFEQAEFPSGAWFDGAQFGGDARFEQAEFPSGAWFGDAQFDRDACFTDARFGAQAWFSGAQFSGDARFDGAQFSRRALFRACLTW</sequence>
<keyword evidence="1" id="KW-0472">Membrane</keyword>
<reference evidence="2" key="1">
    <citation type="journal article" date="2014" name="Int. J. Syst. Evol. Microbiol.">
        <title>Complete genome sequence of Corynebacterium casei LMG S-19264T (=DSM 44701T), isolated from a smear-ripened cheese.</title>
        <authorList>
            <consortium name="US DOE Joint Genome Institute (JGI-PGF)"/>
            <person name="Walter F."/>
            <person name="Albersmeier A."/>
            <person name="Kalinowski J."/>
            <person name="Ruckert C."/>
        </authorList>
    </citation>
    <scope>NUCLEOTIDE SEQUENCE</scope>
    <source>
        <strain evidence="2">CGMCC 4.5737</strain>
    </source>
</reference>
<gene>
    <name evidence="2" type="ORF">GCM10012275_64210</name>
</gene>
<reference evidence="2" key="2">
    <citation type="submission" date="2020-09" db="EMBL/GenBank/DDBJ databases">
        <authorList>
            <person name="Sun Q."/>
            <person name="Zhou Y."/>
        </authorList>
    </citation>
    <scope>NUCLEOTIDE SEQUENCE</scope>
    <source>
        <strain evidence="2">CGMCC 4.5737</strain>
    </source>
</reference>
<evidence type="ECO:0008006" key="4">
    <source>
        <dbReference type="Google" id="ProtNLM"/>
    </source>
</evidence>
<evidence type="ECO:0000313" key="2">
    <source>
        <dbReference type="EMBL" id="GGM84664.1"/>
    </source>
</evidence>
<feature type="transmembrane region" description="Helical" evidence="1">
    <location>
        <begin position="110"/>
        <end position="131"/>
    </location>
</feature>
<dbReference type="Gene3D" id="2.160.20.80">
    <property type="entry name" value="E3 ubiquitin-protein ligase SopA"/>
    <property type="match status" value="1"/>
</dbReference>
<comment type="caution">
    <text evidence="2">The sequence shown here is derived from an EMBL/GenBank/DDBJ whole genome shotgun (WGS) entry which is preliminary data.</text>
</comment>
<name>A0A8J3CJ80_9PSEU</name>
<organism evidence="2 3">
    <name type="scientific">Longimycelium tulufanense</name>
    <dbReference type="NCBI Taxonomy" id="907463"/>
    <lineage>
        <taxon>Bacteria</taxon>
        <taxon>Bacillati</taxon>
        <taxon>Actinomycetota</taxon>
        <taxon>Actinomycetes</taxon>
        <taxon>Pseudonocardiales</taxon>
        <taxon>Pseudonocardiaceae</taxon>
        <taxon>Longimycelium</taxon>
    </lineage>
</organism>
<evidence type="ECO:0000256" key="1">
    <source>
        <dbReference type="SAM" id="Phobius"/>
    </source>
</evidence>
<keyword evidence="1" id="KW-0812">Transmembrane</keyword>
<keyword evidence="1" id="KW-1133">Transmembrane helix</keyword>